<proteinExistence type="predicted"/>
<keyword evidence="5" id="KW-1185">Reference proteome</keyword>
<dbReference type="EMBL" id="CP023699">
    <property type="protein sequence ID" value="QEU90526.1"/>
    <property type="molecule type" value="Genomic_DNA"/>
</dbReference>
<sequence>MTNPLAPSRPPVLLHGAAARRALRHAIALLLLASIVPVANAAISLGYLYGVPWPPRTGHYLGVMRVCVAIVVFFWLPWVVIGRTTLDRVTPRRRLAQRGAAVACGSAAIFAADPSVAFTPLAMIIFWGTFAWLTLEVCRSHGIVLERPRGETDPRRRRAHTWELSQRAFNFCVAGGFLAFLSAQALLFLDVDVLPVMDDQLAALGIEGDLGRTLAAVTSTVVLEDVVIVAAVAALMTAARRPVWQIYTTICVVEVAVHAYFGLPALAMAIFAAGRLQIFLHYGRVVPLMIAHGIFDLAGTLLKPVPLPYRIAAGCVLAIALPMIEKRATGAADAEEQADPDPAAHPDEPPARDRANAVSSPAKDS</sequence>
<keyword evidence="2" id="KW-0812">Transmembrane</keyword>
<evidence type="ECO:0000256" key="2">
    <source>
        <dbReference type="SAM" id="Phobius"/>
    </source>
</evidence>
<dbReference type="RefSeq" id="WP_055545664.1">
    <property type="nucleotide sequence ID" value="NZ_CP023699.1"/>
</dbReference>
<feature type="region of interest" description="Disordered" evidence="1">
    <location>
        <begin position="330"/>
        <end position="365"/>
    </location>
</feature>
<reference evidence="3" key="1">
    <citation type="journal article" date="2006" name="Proc. Natl. Acad. Sci. U.S.A.">
        <title>Amplification of the entire kanamycin biosynthetic gene cluster during empirical strain improvement of Streptomyces kanamyceticus.</title>
        <authorList>
            <person name="Yanai K."/>
            <person name="Murakami T."/>
            <person name="Bibb M."/>
        </authorList>
    </citation>
    <scope>NUCLEOTIDE SEQUENCE</scope>
    <source>
        <strain evidence="3">NBRC 13414</strain>
    </source>
</reference>
<feature type="transmembrane region" description="Helical" evidence="2">
    <location>
        <begin position="27"/>
        <end position="50"/>
    </location>
</feature>
<keyword evidence="2" id="KW-0472">Membrane</keyword>
<feature type="transmembrane region" description="Helical" evidence="2">
    <location>
        <begin position="95"/>
        <end position="112"/>
    </location>
</feature>
<accession>Q1EQN1</accession>
<protein>
    <submittedName>
        <fullName evidence="3">Uncharacterized protein</fullName>
    </submittedName>
</protein>
<feature type="transmembrane region" description="Helical" evidence="2">
    <location>
        <begin position="247"/>
        <end position="273"/>
    </location>
</feature>
<evidence type="ECO:0000313" key="3">
    <source>
        <dbReference type="EMBL" id="BAE95489.1"/>
    </source>
</evidence>
<evidence type="ECO:0000313" key="5">
    <source>
        <dbReference type="Proteomes" id="UP000325529"/>
    </source>
</evidence>
<evidence type="ECO:0000313" key="4">
    <source>
        <dbReference type="EMBL" id="QEU90526.1"/>
    </source>
</evidence>
<feature type="transmembrane region" description="Helical" evidence="2">
    <location>
        <begin position="62"/>
        <end position="83"/>
    </location>
</feature>
<feature type="transmembrane region" description="Helical" evidence="2">
    <location>
        <begin position="118"/>
        <end position="138"/>
    </location>
</feature>
<organism evidence="3">
    <name type="scientific">Streptomyces kanamyceticus</name>
    <dbReference type="NCBI Taxonomy" id="1967"/>
    <lineage>
        <taxon>Bacteria</taxon>
        <taxon>Bacillati</taxon>
        <taxon>Actinomycetota</taxon>
        <taxon>Actinomycetes</taxon>
        <taxon>Kitasatosporales</taxon>
        <taxon>Streptomycetaceae</taxon>
        <taxon>Streptomyces</taxon>
    </lineage>
</organism>
<name>Q1EQN1_STRKN</name>
<dbReference type="EMBL" id="AB254080">
    <property type="protein sequence ID" value="BAE95489.1"/>
    <property type="molecule type" value="Genomic_DNA"/>
</dbReference>
<dbReference type="KEGG" id="ska:CP970_06020"/>
<keyword evidence="2" id="KW-1133">Transmembrane helix</keyword>
<dbReference type="Proteomes" id="UP000325529">
    <property type="component" value="Chromosome"/>
</dbReference>
<feature type="compositionally biased region" description="Basic and acidic residues" evidence="1">
    <location>
        <begin position="342"/>
        <end position="355"/>
    </location>
</feature>
<evidence type="ECO:0000256" key="1">
    <source>
        <dbReference type="SAM" id="MobiDB-lite"/>
    </source>
</evidence>
<reference evidence="4 5" key="2">
    <citation type="submission" date="2017-09" db="EMBL/GenBank/DDBJ databases">
        <authorList>
            <person name="Lee N."/>
            <person name="Cho B.-K."/>
        </authorList>
    </citation>
    <scope>NUCLEOTIDE SEQUENCE [LARGE SCALE GENOMIC DNA]</scope>
    <source>
        <strain evidence="4 5">ATCC 12853</strain>
    </source>
</reference>
<dbReference type="OrthoDB" id="4084454at2"/>
<dbReference type="AlphaFoldDB" id="Q1EQN1"/>
<gene>
    <name evidence="4" type="ORF">CP970_06020</name>
</gene>
<feature type="transmembrane region" description="Helical" evidence="2">
    <location>
        <begin position="168"/>
        <end position="189"/>
    </location>
</feature>
<feature type="transmembrane region" description="Helical" evidence="2">
    <location>
        <begin position="214"/>
        <end position="235"/>
    </location>
</feature>